<dbReference type="EMBL" id="BPTT01000001">
    <property type="protein sequence ID" value="GJG33224.1"/>
    <property type="molecule type" value="Genomic_DNA"/>
</dbReference>
<evidence type="ECO:0000313" key="2">
    <source>
        <dbReference type="Proteomes" id="UP000887097"/>
    </source>
</evidence>
<proteinExistence type="predicted"/>
<dbReference type="RefSeq" id="WP_013063452.1">
    <property type="nucleotide sequence ID" value="NZ_BPTT01000001.1"/>
</dbReference>
<dbReference type="AlphaFoldDB" id="A0AA37I2P2"/>
<organism evidence="1 2">
    <name type="scientific">Xylanibacter ruminicola</name>
    <name type="common">Prevotella ruminicola</name>
    <dbReference type="NCBI Taxonomy" id="839"/>
    <lineage>
        <taxon>Bacteria</taxon>
        <taxon>Pseudomonadati</taxon>
        <taxon>Bacteroidota</taxon>
        <taxon>Bacteroidia</taxon>
        <taxon>Bacteroidales</taxon>
        <taxon>Prevotellaceae</taxon>
        <taxon>Xylanibacter</taxon>
    </lineage>
</organism>
<evidence type="ECO:0000313" key="1">
    <source>
        <dbReference type="EMBL" id="GJG33224.1"/>
    </source>
</evidence>
<protein>
    <submittedName>
        <fullName evidence="1">Uncharacterized protein</fullName>
    </submittedName>
</protein>
<dbReference type="GeneID" id="31500364"/>
<accession>A0AA37I2P2</accession>
<gene>
    <name evidence="1" type="ORF">PRMUPPPA20_13330</name>
</gene>
<dbReference type="Proteomes" id="UP000887097">
    <property type="component" value="Unassembled WGS sequence"/>
</dbReference>
<comment type="caution">
    <text evidence="1">The sequence shown here is derived from an EMBL/GenBank/DDBJ whole genome shotgun (WGS) entry which is preliminary data.</text>
</comment>
<name>A0AA37I2P2_XYLRU</name>
<reference evidence="1" key="1">
    <citation type="submission" date="2021-08" db="EMBL/GenBank/DDBJ databases">
        <title>Prevotella lacticifex sp. nov., isolated from rumen of cow.</title>
        <authorList>
            <person name="Shinkai T."/>
            <person name="Ikeyama N."/>
            <person name="Kumagai M."/>
            <person name="Ohmori H."/>
            <person name="Sakamoto M."/>
            <person name="Ohkuma M."/>
            <person name="Mitsumori M."/>
        </authorList>
    </citation>
    <scope>NUCLEOTIDE SEQUENCE</scope>
    <source>
        <strain evidence="1">JCM 8259</strain>
    </source>
</reference>
<dbReference type="OMA" id="RFIMIWN"/>
<sequence>MENEKGTRDLFLETLTNIGCQYELADEEGDDRIFFAYQGEHFFVEARNNLRFIQIYDTHWGHVELYDVEEFARLKKAINGANLNNTVTTVYTIDEEAKTVDVHSKSTILFIPQIPDIGDYLRLELNEFFGAHRFVGNEMAKLREQEGTEKIPQASC</sequence>